<dbReference type="GO" id="GO:0016538">
    <property type="term" value="F:cyclin-dependent protein serine/threonine kinase regulator activity"/>
    <property type="evidence" value="ECO:0007669"/>
    <property type="project" value="TreeGrafter"/>
</dbReference>
<organism evidence="2 3">
    <name type="scientific">Canariomyces notabilis</name>
    <dbReference type="NCBI Taxonomy" id="2074819"/>
    <lineage>
        <taxon>Eukaryota</taxon>
        <taxon>Fungi</taxon>
        <taxon>Dikarya</taxon>
        <taxon>Ascomycota</taxon>
        <taxon>Pezizomycotina</taxon>
        <taxon>Sordariomycetes</taxon>
        <taxon>Sordariomycetidae</taxon>
        <taxon>Sordariales</taxon>
        <taxon>Chaetomiaceae</taxon>
        <taxon>Canariomyces</taxon>
    </lineage>
</organism>
<dbReference type="GO" id="GO:0000307">
    <property type="term" value="C:cyclin-dependent protein kinase holoenzyme complex"/>
    <property type="evidence" value="ECO:0007669"/>
    <property type="project" value="TreeGrafter"/>
</dbReference>
<accession>A0AAN6YXA0</accession>
<dbReference type="Proteomes" id="UP001302812">
    <property type="component" value="Unassembled WGS sequence"/>
</dbReference>
<dbReference type="EMBL" id="MU853332">
    <property type="protein sequence ID" value="KAK4117485.1"/>
    <property type="molecule type" value="Genomic_DNA"/>
</dbReference>
<comment type="caution">
    <text evidence="2">The sequence shown here is derived from an EMBL/GenBank/DDBJ whole genome shotgun (WGS) entry which is preliminary data.</text>
</comment>
<protein>
    <recommendedName>
        <fullName evidence="4">G1/S-specific cyclin Pcl5</fullName>
    </recommendedName>
</protein>
<evidence type="ECO:0000313" key="3">
    <source>
        <dbReference type="Proteomes" id="UP001302812"/>
    </source>
</evidence>
<gene>
    <name evidence="2" type="ORF">N656DRAFT_700278</name>
</gene>
<feature type="compositionally biased region" description="Low complexity" evidence="1">
    <location>
        <begin position="39"/>
        <end position="52"/>
    </location>
</feature>
<evidence type="ECO:0000313" key="2">
    <source>
        <dbReference type="EMBL" id="KAK4117485.1"/>
    </source>
</evidence>
<dbReference type="PANTHER" id="PTHR15615:SF36">
    <property type="entry name" value="PHO85 CYCLIN-5"/>
    <property type="match status" value="1"/>
</dbReference>
<sequence>MMCNSVFEPPTLLRNPLHNAPYNLTLAIAASTSSTSVWSDISSSQQSDDNVSTAGSSDTDSCDSYCFSQASTLSQASVSSLGSSCERAIKLHEPWPRDHVQLQAPAELPAELRQNPRRTSSSAISRTGRPPTLQRQADRKINFVDNLVDTSTHIVEAIWPTSSVVPRNESGNSAVLPLRTFIQETLRRSRTSYSTLQVALYYLILIKPHVPTHDFTMEQPDDRRACQAIQCGRRMFLAALILASKYLQDRNYSARAWSKISGLNTLEINQNEVTFLLAVNWKLHVTEEVYKRWADCVVKLTPTQPPSPGGAAQQLYERQCDDFRRVVLSLSPDLDNLEEIAPWSAASTPTHELPPRSLFTPPTERTGSFGSDKMVNLSPKSRAAPAVMEPAPSTAFATGRLAPALGLLPTPRLTPQTSGFSTPAVGAASHLLGRCSSMGFAMAQVSGSVAAQSVDRWPPSVTSSPVSYLTRRSSLANSVSTASSPESMVSDLSRLSRSSSISSASSVCAPSSKLDVQARCRYAKLCSERLSLRPTIASVPEDQEESCLTASPEFHMISTGKELYDGSLDLPLARRQREVDDAARALQELQRSGACRPAVPVRAGSKRTRSLSTVQDDVREMLTGHGAGGSPWSESMVRAQGEVYQNKRLCCADEAARQFTFPSLHPAVGGPGGPGMWAGILN</sequence>
<dbReference type="CDD" id="cd20557">
    <property type="entry name" value="CYCLIN_ScPCL1-like"/>
    <property type="match status" value="1"/>
</dbReference>
<dbReference type="RefSeq" id="XP_064675055.1">
    <property type="nucleotide sequence ID" value="XM_064810856.1"/>
</dbReference>
<dbReference type="Pfam" id="PF08613">
    <property type="entry name" value="Cyclin"/>
    <property type="match status" value="1"/>
</dbReference>
<feature type="region of interest" description="Disordered" evidence="1">
    <location>
        <begin position="107"/>
        <end position="136"/>
    </location>
</feature>
<dbReference type="GeneID" id="89934981"/>
<feature type="region of interest" description="Disordered" evidence="1">
    <location>
        <begin position="346"/>
        <end position="376"/>
    </location>
</feature>
<proteinExistence type="predicted"/>
<dbReference type="InterPro" id="IPR013922">
    <property type="entry name" value="Cyclin_PHO80-like"/>
</dbReference>
<feature type="region of interest" description="Disordered" evidence="1">
    <location>
        <begin position="39"/>
        <end position="61"/>
    </location>
</feature>
<name>A0AAN6YXA0_9PEZI</name>
<dbReference type="GO" id="GO:0005634">
    <property type="term" value="C:nucleus"/>
    <property type="evidence" value="ECO:0007669"/>
    <property type="project" value="TreeGrafter"/>
</dbReference>
<reference evidence="2" key="1">
    <citation type="journal article" date="2023" name="Mol. Phylogenet. Evol.">
        <title>Genome-scale phylogeny and comparative genomics of the fungal order Sordariales.</title>
        <authorList>
            <person name="Hensen N."/>
            <person name="Bonometti L."/>
            <person name="Westerberg I."/>
            <person name="Brannstrom I.O."/>
            <person name="Guillou S."/>
            <person name="Cros-Aarteil S."/>
            <person name="Calhoun S."/>
            <person name="Haridas S."/>
            <person name="Kuo A."/>
            <person name="Mondo S."/>
            <person name="Pangilinan J."/>
            <person name="Riley R."/>
            <person name="LaButti K."/>
            <person name="Andreopoulos B."/>
            <person name="Lipzen A."/>
            <person name="Chen C."/>
            <person name="Yan M."/>
            <person name="Daum C."/>
            <person name="Ng V."/>
            <person name="Clum A."/>
            <person name="Steindorff A."/>
            <person name="Ohm R.A."/>
            <person name="Martin F."/>
            <person name="Silar P."/>
            <person name="Natvig D.O."/>
            <person name="Lalanne C."/>
            <person name="Gautier V."/>
            <person name="Ament-Velasquez S.L."/>
            <person name="Kruys A."/>
            <person name="Hutchinson M.I."/>
            <person name="Powell A.J."/>
            <person name="Barry K."/>
            <person name="Miller A.N."/>
            <person name="Grigoriev I.V."/>
            <person name="Debuchy R."/>
            <person name="Gladieux P."/>
            <person name="Hiltunen Thoren M."/>
            <person name="Johannesson H."/>
        </authorList>
    </citation>
    <scope>NUCLEOTIDE SEQUENCE</scope>
    <source>
        <strain evidence="2">CBS 508.74</strain>
    </source>
</reference>
<dbReference type="Gene3D" id="1.10.472.10">
    <property type="entry name" value="Cyclin-like"/>
    <property type="match status" value="1"/>
</dbReference>
<evidence type="ECO:0008006" key="4">
    <source>
        <dbReference type="Google" id="ProtNLM"/>
    </source>
</evidence>
<keyword evidence="3" id="KW-1185">Reference proteome</keyword>
<reference evidence="2" key="2">
    <citation type="submission" date="2023-05" db="EMBL/GenBank/DDBJ databases">
        <authorList>
            <consortium name="Lawrence Berkeley National Laboratory"/>
            <person name="Steindorff A."/>
            <person name="Hensen N."/>
            <person name="Bonometti L."/>
            <person name="Westerberg I."/>
            <person name="Brannstrom I.O."/>
            <person name="Guillou S."/>
            <person name="Cros-Aarteil S."/>
            <person name="Calhoun S."/>
            <person name="Haridas S."/>
            <person name="Kuo A."/>
            <person name="Mondo S."/>
            <person name="Pangilinan J."/>
            <person name="Riley R."/>
            <person name="Labutti K."/>
            <person name="Andreopoulos B."/>
            <person name="Lipzen A."/>
            <person name="Chen C."/>
            <person name="Yanf M."/>
            <person name="Daum C."/>
            <person name="Ng V."/>
            <person name="Clum A."/>
            <person name="Ohm R."/>
            <person name="Martin F."/>
            <person name="Silar P."/>
            <person name="Natvig D."/>
            <person name="Lalanne C."/>
            <person name="Gautier V."/>
            <person name="Ament-Velasquez S.L."/>
            <person name="Kruys A."/>
            <person name="Hutchinson M.I."/>
            <person name="Powell A.J."/>
            <person name="Barry K."/>
            <person name="Miller A.N."/>
            <person name="Grigoriev I.V."/>
            <person name="Debuchy R."/>
            <person name="Gladieux P."/>
            <person name="Thoren M.H."/>
            <person name="Johannesson H."/>
        </authorList>
    </citation>
    <scope>NUCLEOTIDE SEQUENCE</scope>
    <source>
        <strain evidence="2">CBS 508.74</strain>
    </source>
</reference>
<dbReference type="AlphaFoldDB" id="A0AAN6YXA0"/>
<evidence type="ECO:0000256" key="1">
    <source>
        <dbReference type="SAM" id="MobiDB-lite"/>
    </source>
</evidence>
<dbReference type="GO" id="GO:0019901">
    <property type="term" value="F:protein kinase binding"/>
    <property type="evidence" value="ECO:0007669"/>
    <property type="project" value="InterPro"/>
</dbReference>
<dbReference type="PANTHER" id="PTHR15615">
    <property type="match status" value="1"/>
</dbReference>